<dbReference type="InterPro" id="IPR044857">
    <property type="entry name" value="T7SS_EccB_R1"/>
</dbReference>
<keyword evidence="9 11" id="KW-0472">Membrane</keyword>
<dbReference type="Proteomes" id="UP000185596">
    <property type="component" value="Unassembled WGS sequence"/>
</dbReference>
<evidence type="ECO:0000256" key="9">
    <source>
        <dbReference type="ARBA" id="ARBA00023136"/>
    </source>
</evidence>
<reference evidence="12 13" key="1">
    <citation type="submission" date="2016-12" db="EMBL/GenBank/DDBJ databases">
        <title>The draft genome sequence of Actinophytocola sp. 11-183.</title>
        <authorList>
            <person name="Wang W."/>
            <person name="Yuan L."/>
        </authorList>
    </citation>
    <scope>NUCLEOTIDE SEQUENCE [LARGE SCALE GENOMIC DNA]</scope>
    <source>
        <strain evidence="12 13">11-183</strain>
    </source>
</reference>
<evidence type="ECO:0000256" key="7">
    <source>
        <dbReference type="ARBA" id="ARBA00022840"/>
    </source>
</evidence>
<feature type="region of interest" description="Disordered" evidence="10">
    <location>
        <begin position="531"/>
        <end position="553"/>
    </location>
</feature>
<gene>
    <name evidence="12" type="ORF">BU204_16410</name>
</gene>
<dbReference type="GO" id="GO:0005886">
    <property type="term" value="C:plasma membrane"/>
    <property type="evidence" value="ECO:0007669"/>
    <property type="project" value="UniProtKB-SubCell"/>
</dbReference>
<name>A0A1Q8CQ07_9PSEU</name>
<evidence type="ECO:0000256" key="11">
    <source>
        <dbReference type="SAM" id="Phobius"/>
    </source>
</evidence>
<keyword evidence="3" id="KW-1003">Cell membrane</keyword>
<keyword evidence="4 11" id="KW-0812">Transmembrane</keyword>
<feature type="compositionally biased region" description="Basic and acidic residues" evidence="10">
    <location>
        <begin position="139"/>
        <end position="159"/>
    </location>
</feature>
<dbReference type="Gene3D" id="3.30.2390.20">
    <property type="entry name" value="Type VII secretion system EccB, repeat 1 domain"/>
    <property type="match status" value="1"/>
</dbReference>
<dbReference type="GO" id="GO:0016787">
    <property type="term" value="F:hydrolase activity"/>
    <property type="evidence" value="ECO:0007669"/>
    <property type="project" value="UniProtKB-KW"/>
</dbReference>
<keyword evidence="5" id="KW-0547">Nucleotide-binding</keyword>
<dbReference type="GO" id="GO:0005524">
    <property type="term" value="F:ATP binding"/>
    <property type="evidence" value="ECO:0007669"/>
    <property type="project" value="UniProtKB-KW"/>
</dbReference>
<keyword evidence="6" id="KW-0378">Hydrolase</keyword>
<proteinExistence type="inferred from homology"/>
<feature type="transmembrane region" description="Helical" evidence="11">
    <location>
        <begin position="43"/>
        <end position="64"/>
    </location>
</feature>
<evidence type="ECO:0000256" key="6">
    <source>
        <dbReference type="ARBA" id="ARBA00022801"/>
    </source>
</evidence>
<comment type="caution">
    <text evidence="12">The sequence shown here is derived from an EMBL/GenBank/DDBJ whole genome shotgun (WGS) entry which is preliminary data.</text>
</comment>
<comment type="subcellular location">
    <subcellularLocation>
        <location evidence="1">Cell membrane</location>
        <topology evidence="1">Single-pass membrane protein</topology>
    </subcellularLocation>
</comment>
<keyword evidence="7" id="KW-0067">ATP-binding</keyword>
<dbReference type="GO" id="GO:0005576">
    <property type="term" value="C:extracellular region"/>
    <property type="evidence" value="ECO:0007669"/>
    <property type="project" value="TreeGrafter"/>
</dbReference>
<feature type="region of interest" description="Disordered" evidence="10">
    <location>
        <begin position="114"/>
        <end position="176"/>
    </location>
</feature>
<evidence type="ECO:0000256" key="4">
    <source>
        <dbReference type="ARBA" id="ARBA00022692"/>
    </source>
</evidence>
<keyword evidence="13" id="KW-1185">Reference proteome</keyword>
<evidence type="ECO:0000313" key="12">
    <source>
        <dbReference type="EMBL" id="OLF16428.1"/>
    </source>
</evidence>
<dbReference type="OrthoDB" id="3847604at2"/>
<dbReference type="EMBL" id="MSIE01000029">
    <property type="protein sequence ID" value="OLF16428.1"/>
    <property type="molecule type" value="Genomic_DNA"/>
</dbReference>
<evidence type="ECO:0000256" key="5">
    <source>
        <dbReference type="ARBA" id="ARBA00022741"/>
    </source>
</evidence>
<comment type="similarity">
    <text evidence="2">Belongs to the EccB family.</text>
</comment>
<evidence type="ECO:0000256" key="1">
    <source>
        <dbReference type="ARBA" id="ARBA00004162"/>
    </source>
</evidence>
<evidence type="ECO:0000256" key="10">
    <source>
        <dbReference type="SAM" id="MobiDB-lite"/>
    </source>
</evidence>
<dbReference type="Pfam" id="PF05108">
    <property type="entry name" value="T7SS_ESX1_EccB"/>
    <property type="match status" value="1"/>
</dbReference>
<dbReference type="InterPro" id="IPR042485">
    <property type="entry name" value="T7SS_EccB_R3"/>
</dbReference>
<dbReference type="PANTHER" id="PTHR40765">
    <property type="entry name" value="ESX-2 SECRETION SYSTEM ATPASE ECCB2"/>
    <property type="match status" value="1"/>
</dbReference>
<evidence type="ECO:0000256" key="2">
    <source>
        <dbReference type="ARBA" id="ARBA00008149"/>
    </source>
</evidence>
<dbReference type="AlphaFoldDB" id="A0A1Q8CQ07"/>
<dbReference type="Gene3D" id="2.40.50.910">
    <property type="entry name" value="Type VII secretion system EccB, repeat 3 domain"/>
    <property type="match status" value="1"/>
</dbReference>
<evidence type="ECO:0000313" key="13">
    <source>
        <dbReference type="Proteomes" id="UP000185596"/>
    </source>
</evidence>
<keyword evidence="8 11" id="KW-1133">Transmembrane helix</keyword>
<organism evidence="12 13">
    <name type="scientific">Actinophytocola xanthii</name>
    <dbReference type="NCBI Taxonomy" id="1912961"/>
    <lineage>
        <taxon>Bacteria</taxon>
        <taxon>Bacillati</taxon>
        <taxon>Actinomycetota</taxon>
        <taxon>Actinomycetes</taxon>
        <taxon>Pseudonocardiales</taxon>
        <taxon>Pseudonocardiaceae</taxon>
    </lineage>
</organism>
<dbReference type="NCBIfam" id="TIGR03919">
    <property type="entry name" value="T7SS_EccB"/>
    <property type="match status" value="1"/>
</dbReference>
<accession>A0A1Q8CQ07</accession>
<dbReference type="InterPro" id="IPR007795">
    <property type="entry name" value="T7SS_EccB"/>
</dbReference>
<protein>
    <submittedName>
        <fullName evidence="12">Type VII secretion protein EccB</fullName>
    </submittedName>
</protein>
<sequence length="553" mass="59401">MPSTPTTKSQVQAYRFVLRRMQSALVRKDAVMLHDPMRTHTRATIVGVCLAGLGLLGFLIWGILAPKPTAPTKDGIVIGKPSGQVYVLVAQPQRKLIPVFNLASARLLLQARKEGGDEKSNPVGNAEGPGSGGGAVKVEAPKVVDDNELRDIPKDRKVGIPDGPDLLPSADQRVGPPWTVCDEAQLNRDLPDPDENQPDRKNAETTVMAGVSDLGAQLAQNESLLVRLDVEAPGQSPDDQRAYLVYRTPGTANLPNTSAVRAEVDLSRDDVTTALGLERAEPREISVGLLNAIPEKAALATPDIDSLGNASRVDDLDEFGIVRNGEVFQVDRAGETSRFYVLQRDGIEEVKQTTAELLRYHDNPGAPEITAVTPDAITNIRQVNNIDDSTFPERNTEVLAAENFPVACLSWRTVGEGDNREARTAVHIGKTVPGRPTPVRISSPSADGVRIDYFYMPPGRGAVVRQATSNADFDTGQITLISDRGVKYGVPDATTAAALGLDNQLPAPQNIIQLLPDGASLSVDDVEQSFDSVPYDRGEYPTESEQARPQGGG</sequence>
<dbReference type="RefSeq" id="WP_075126550.1">
    <property type="nucleotide sequence ID" value="NZ_MSIE01000029.1"/>
</dbReference>
<evidence type="ECO:0000256" key="3">
    <source>
        <dbReference type="ARBA" id="ARBA00022475"/>
    </source>
</evidence>
<evidence type="ECO:0000256" key="8">
    <source>
        <dbReference type="ARBA" id="ARBA00022989"/>
    </source>
</evidence>
<dbReference type="PANTHER" id="PTHR40765:SF2">
    <property type="entry name" value="ESX-2 SECRETION SYSTEM ATPASE ECCB2"/>
    <property type="match status" value="1"/>
</dbReference>
<dbReference type="STRING" id="1912961.BU204_16410"/>